<dbReference type="Proteomes" id="UP000249723">
    <property type="component" value="Unassembled WGS sequence"/>
</dbReference>
<dbReference type="EMBL" id="FMWP01000092">
    <property type="protein sequence ID" value="SCZ97301.1"/>
    <property type="molecule type" value="Genomic_DNA"/>
</dbReference>
<reference evidence="2" key="1">
    <citation type="submission" date="2016-10" db="EMBL/GenBank/DDBJ databases">
        <authorList>
            <person name="Jeantristanb JTB J.-T."/>
            <person name="Ricardo R."/>
        </authorList>
    </citation>
    <scope>NUCLEOTIDE SEQUENCE [LARGE SCALE GENOMIC DNA]</scope>
</reference>
<sequence length="172" mass="18349">MSSCVNPARDSKLSHRGSLSTFPAQQISLARASSARQAFSRRSPAPRYIAGVAVPSESAAVEMPKRAECGDVRAPSAQSTATPSWADGSRSCKLAWYSGIRSASACKAGNREQHALCPACIRLIVKALAALGKPSRCSMLKGPMLARPSRSSTKNLSNEQDSSRLRFGWRAL</sequence>
<proteinExistence type="predicted"/>
<gene>
    <name evidence="1" type="ORF">BZ3500_MVSOF-1268-A1-R1_CHR4-2G07123</name>
</gene>
<organism evidence="1 2">
    <name type="scientific">Microbotryum saponariae</name>
    <dbReference type="NCBI Taxonomy" id="289078"/>
    <lineage>
        <taxon>Eukaryota</taxon>
        <taxon>Fungi</taxon>
        <taxon>Dikarya</taxon>
        <taxon>Basidiomycota</taxon>
        <taxon>Pucciniomycotina</taxon>
        <taxon>Microbotryomycetes</taxon>
        <taxon>Microbotryales</taxon>
        <taxon>Microbotryaceae</taxon>
        <taxon>Microbotryum</taxon>
    </lineage>
</organism>
<name>A0A2X0LNC6_9BASI</name>
<accession>A0A2X0LNC6</accession>
<evidence type="ECO:0000313" key="2">
    <source>
        <dbReference type="Proteomes" id="UP000249723"/>
    </source>
</evidence>
<keyword evidence="2" id="KW-1185">Reference proteome</keyword>
<protein>
    <submittedName>
        <fullName evidence="1">BZ3500_MvSof-1268-A1-R1_Chr4-2g07123 protein</fullName>
    </submittedName>
</protein>
<evidence type="ECO:0000313" key="1">
    <source>
        <dbReference type="EMBL" id="SCZ97301.1"/>
    </source>
</evidence>
<dbReference type="AlphaFoldDB" id="A0A2X0LNC6"/>